<dbReference type="Proteomes" id="UP000031637">
    <property type="component" value="Chromosome"/>
</dbReference>
<dbReference type="HOGENOM" id="CLU_2720826_0_0_4"/>
<sequence>MRIESVELVALPNAPAWQEKVYRAHLDTGEDMDLFQQHWDVPLPPESLVGLTVEEARKKRNERMFAIASGNH</sequence>
<reference evidence="1 2" key="1">
    <citation type="journal article" date="2014" name="Syst. Appl. Microbiol.">
        <title>Complete genomes of freshwater sulfur oxidizers Sulfuricella denitrificans skB26 and Sulfuritalea hydrogenivorans sk43H: genetic insights into the sulfur oxidation pathway of betaproteobacteria.</title>
        <authorList>
            <person name="Watanabe T."/>
            <person name="Kojima H."/>
            <person name="Fukui M."/>
        </authorList>
    </citation>
    <scope>NUCLEOTIDE SEQUENCE [LARGE SCALE GENOMIC DNA]</scope>
    <source>
        <strain evidence="1">DSM22779</strain>
    </source>
</reference>
<protein>
    <submittedName>
        <fullName evidence="1">Uncharacterized protein</fullName>
    </submittedName>
</protein>
<dbReference type="EMBL" id="AP012547">
    <property type="protein sequence ID" value="BAO30216.1"/>
    <property type="molecule type" value="Genomic_DNA"/>
</dbReference>
<accession>W0SGQ3</accession>
<name>W0SGQ3_9PROT</name>
<gene>
    <name evidence="1" type="ORF">SUTH_02429</name>
</gene>
<proteinExistence type="predicted"/>
<dbReference type="OrthoDB" id="8564059at2"/>
<keyword evidence="2" id="KW-1185">Reference proteome</keyword>
<dbReference type="AlphaFoldDB" id="W0SGQ3"/>
<evidence type="ECO:0000313" key="2">
    <source>
        <dbReference type="Proteomes" id="UP000031637"/>
    </source>
</evidence>
<evidence type="ECO:0000313" key="1">
    <source>
        <dbReference type="EMBL" id="BAO30216.1"/>
    </source>
</evidence>
<organism evidence="1 2">
    <name type="scientific">Sulfuritalea hydrogenivorans sk43H</name>
    <dbReference type="NCBI Taxonomy" id="1223802"/>
    <lineage>
        <taxon>Bacteria</taxon>
        <taxon>Pseudomonadati</taxon>
        <taxon>Pseudomonadota</taxon>
        <taxon>Betaproteobacteria</taxon>
        <taxon>Nitrosomonadales</taxon>
        <taxon>Sterolibacteriaceae</taxon>
        <taxon>Sulfuritalea</taxon>
    </lineage>
</organism>
<dbReference type="RefSeq" id="WP_041099558.1">
    <property type="nucleotide sequence ID" value="NZ_AP012547.1"/>
</dbReference>
<dbReference type="KEGG" id="shd:SUTH_02429"/>